<feature type="region of interest" description="Disordered" evidence="1">
    <location>
        <begin position="439"/>
        <end position="528"/>
    </location>
</feature>
<proteinExistence type="predicted"/>
<feature type="compositionally biased region" description="Low complexity" evidence="1">
    <location>
        <begin position="498"/>
        <end position="509"/>
    </location>
</feature>
<name>A0A9Q8USQ0_PASFU</name>
<evidence type="ECO:0000313" key="4">
    <source>
        <dbReference type="Proteomes" id="UP000756132"/>
    </source>
</evidence>
<dbReference type="KEGG" id="ffu:CLAFUR5_11191"/>
<dbReference type="PANTHER" id="PTHR48050">
    <property type="entry name" value="STEROL 3-BETA-GLUCOSYLTRANSFERASE"/>
    <property type="match status" value="1"/>
</dbReference>
<dbReference type="InterPro" id="IPR004276">
    <property type="entry name" value="GlycoTrans_28_N"/>
</dbReference>
<dbReference type="GO" id="GO:0005975">
    <property type="term" value="P:carbohydrate metabolic process"/>
    <property type="evidence" value="ECO:0007669"/>
    <property type="project" value="InterPro"/>
</dbReference>
<feature type="region of interest" description="Disordered" evidence="1">
    <location>
        <begin position="1"/>
        <end position="49"/>
    </location>
</feature>
<feature type="domain" description="Glycosyltransferase family 28 N-terminal" evidence="2">
    <location>
        <begin position="118"/>
        <end position="176"/>
    </location>
</feature>
<accession>A0A9Q8USQ0</accession>
<dbReference type="InterPro" id="IPR050426">
    <property type="entry name" value="Glycosyltransferase_28"/>
</dbReference>
<dbReference type="SUPFAM" id="SSF53756">
    <property type="entry name" value="UDP-Glycosyltransferase/glycogen phosphorylase"/>
    <property type="match status" value="2"/>
</dbReference>
<dbReference type="FunFam" id="3.40.50.2000:FF:000268">
    <property type="entry name" value="Glycosyltransferase family 1 protein"/>
    <property type="match status" value="1"/>
</dbReference>
<dbReference type="EMBL" id="CP090170">
    <property type="protein sequence ID" value="UJO20995.1"/>
    <property type="molecule type" value="Genomic_DNA"/>
</dbReference>
<protein>
    <submittedName>
        <fullName evidence="3">Sterol 3-beta-glucosyltransferase UGT80B1</fullName>
    </submittedName>
</protein>
<feature type="region of interest" description="Disordered" evidence="1">
    <location>
        <begin position="533"/>
        <end position="552"/>
    </location>
</feature>
<gene>
    <name evidence="3" type="ORF">CLAFUR5_11191</name>
</gene>
<reference evidence="3" key="2">
    <citation type="journal article" date="2022" name="Microb. Genom.">
        <title>A chromosome-scale genome assembly of the tomato pathogen Cladosporium fulvum reveals a compartmentalized genome architecture and the presence of a dispensable chromosome.</title>
        <authorList>
            <person name="Zaccaron A.Z."/>
            <person name="Chen L.H."/>
            <person name="Samaras A."/>
            <person name="Stergiopoulos I."/>
        </authorList>
    </citation>
    <scope>NUCLEOTIDE SEQUENCE</scope>
    <source>
        <strain evidence="3">Race5_Kim</strain>
    </source>
</reference>
<organism evidence="3 4">
    <name type="scientific">Passalora fulva</name>
    <name type="common">Tomato leaf mold</name>
    <name type="synonym">Cladosporium fulvum</name>
    <dbReference type="NCBI Taxonomy" id="5499"/>
    <lineage>
        <taxon>Eukaryota</taxon>
        <taxon>Fungi</taxon>
        <taxon>Dikarya</taxon>
        <taxon>Ascomycota</taxon>
        <taxon>Pezizomycotina</taxon>
        <taxon>Dothideomycetes</taxon>
        <taxon>Dothideomycetidae</taxon>
        <taxon>Mycosphaerellales</taxon>
        <taxon>Mycosphaerellaceae</taxon>
        <taxon>Fulvia</taxon>
    </lineage>
</organism>
<dbReference type="Proteomes" id="UP000756132">
    <property type="component" value="Chromosome 8"/>
</dbReference>
<dbReference type="GO" id="GO:0016758">
    <property type="term" value="F:hexosyltransferase activity"/>
    <property type="evidence" value="ECO:0007669"/>
    <property type="project" value="InterPro"/>
</dbReference>
<feature type="region of interest" description="Disordered" evidence="1">
    <location>
        <begin position="94"/>
        <end position="113"/>
    </location>
</feature>
<evidence type="ECO:0000313" key="3">
    <source>
        <dbReference type="EMBL" id="UJO20995.1"/>
    </source>
</evidence>
<reference evidence="3" key="1">
    <citation type="submission" date="2021-12" db="EMBL/GenBank/DDBJ databases">
        <authorList>
            <person name="Zaccaron A."/>
            <person name="Stergiopoulos I."/>
        </authorList>
    </citation>
    <scope>NUCLEOTIDE SEQUENCE</scope>
    <source>
        <strain evidence="3">Race5_Kim</strain>
    </source>
</reference>
<dbReference type="GeneID" id="71991069"/>
<evidence type="ECO:0000259" key="2">
    <source>
        <dbReference type="Pfam" id="PF03033"/>
    </source>
</evidence>
<dbReference type="AlphaFoldDB" id="A0A9Q8USQ0"/>
<sequence length="724" mass="78571">MQDDKLPAVQAASVSLADAARPTRPGAHSRNTDLILADEDGDDSAPPAYGDIYDEIRGEEDGMGTTARITDDGRVDIRINQFSRRLSQVFSPALRQQIPSSQDSPPSPPVARPPPLNIFIQVVGSCGDVQPFVALGKVLKETHGHWVRLATHANFESFVRGNGLEFFDIGDDPSRLMAFMVKNPGLMPGFRSLASGDVSQQRRDVGEYIQGYWRSCYEAGDGMGRLAIDVHDLTGPPETDTRPFVADCIIANPPSFAHVHCAEKLGCPLHIMFTMPYSPTHGGIVARAGAGPEPIPIKQLTASRLADAITFCMKPESLENAKTLASKIAAERPGSEVGAELFHQCLESDRLRCTLTPSRTAVWRVKRSKIRLSALATCTLANVNMLEFDDLKLFRVQEYYTDEGPVDPISGGFTAACRAVSGMGLGIAEIPSETWKGLRDVAGPSRKTSQTPVAETSRGSLARPSSIRTTSRLGGTMQDSEDLAGTQSRPKLSKAPYSSSSSTPSSGSSALHRHFSAESSHTRRDQVRNRVENVPGKSRDAPQPTAAHTSQGIGRDIAVNLTRGSHNLPKLWGDDTEQVTDIKTGFIAVGRESGLLGWYDGVTGLVTQLWNGARKEGAARVAKGVSKGIVGFIAKPLAGTIGVLGHSMKGFHKEAQKAHRTNIQRYIVASRAAQGYEDWLLSSEAEKQDVIERWKRIKKHLKKRNHDEVLKDVLGAQHKATTER</sequence>
<dbReference type="Pfam" id="PF03033">
    <property type="entry name" value="Glyco_transf_28"/>
    <property type="match status" value="1"/>
</dbReference>
<feature type="non-terminal residue" evidence="3">
    <location>
        <position position="1"/>
    </location>
</feature>
<dbReference type="OrthoDB" id="5835829at2759"/>
<dbReference type="PANTHER" id="PTHR48050:SF13">
    <property type="entry name" value="STEROL 3-BETA-GLUCOSYLTRANSFERASE UGT80A2"/>
    <property type="match status" value="1"/>
</dbReference>
<dbReference type="RefSeq" id="XP_047765361.1">
    <property type="nucleotide sequence ID" value="XM_047910339.1"/>
</dbReference>
<feature type="compositionally biased region" description="Polar residues" evidence="1">
    <location>
        <begin position="446"/>
        <end position="459"/>
    </location>
</feature>
<keyword evidence="4" id="KW-1185">Reference proteome</keyword>
<dbReference type="Gene3D" id="3.40.50.2000">
    <property type="entry name" value="Glycogen Phosphorylase B"/>
    <property type="match status" value="1"/>
</dbReference>
<evidence type="ECO:0000256" key="1">
    <source>
        <dbReference type="SAM" id="MobiDB-lite"/>
    </source>
</evidence>